<evidence type="ECO:0000313" key="4">
    <source>
        <dbReference type="Proteomes" id="UP000705379"/>
    </source>
</evidence>
<evidence type="ECO:0000256" key="1">
    <source>
        <dbReference type="SAM" id="SignalP"/>
    </source>
</evidence>
<organism evidence="3 4">
    <name type="scientific">Roseibium polysiphoniae</name>
    <dbReference type="NCBI Taxonomy" id="2571221"/>
    <lineage>
        <taxon>Bacteria</taxon>
        <taxon>Pseudomonadati</taxon>
        <taxon>Pseudomonadota</taxon>
        <taxon>Alphaproteobacteria</taxon>
        <taxon>Hyphomicrobiales</taxon>
        <taxon>Stappiaceae</taxon>
        <taxon>Roseibium</taxon>
    </lineage>
</organism>
<keyword evidence="1" id="KW-0732">Signal</keyword>
<accession>A0A944CG51</accession>
<dbReference type="InterPro" id="IPR018247">
    <property type="entry name" value="EF_Hand_1_Ca_BS"/>
</dbReference>
<dbReference type="AlphaFoldDB" id="A0A944CG51"/>
<evidence type="ECO:0000259" key="2">
    <source>
        <dbReference type="PROSITE" id="PS50222"/>
    </source>
</evidence>
<dbReference type="RefSeq" id="WP_213217863.1">
    <property type="nucleotide sequence ID" value="NZ_QTKU01000005.1"/>
</dbReference>
<dbReference type="Proteomes" id="UP000705379">
    <property type="component" value="Unassembled WGS sequence"/>
</dbReference>
<reference evidence="3" key="1">
    <citation type="submission" date="2018-08" db="EMBL/GenBank/DDBJ databases">
        <authorList>
            <person name="Jin W."/>
            <person name="Wang H."/>
            <person name="Yang Y."/>
            <person name="Li M."/>
            <person name="Liu J."/>
        </authorList>
    </citation>
    <scope>NUCLEOTIDE SEQUENCE</scope>
    <source>
        <strain evidence="3">AESS21</strain>
    </source>
</reference>
<feature type="signal peptide" evidence="1">
    <location>
        <begin position="1"/>
        <end position="25"/>
    </location>
</feature>
<name>A0A944CG51_9HYPH</name>
<proteinExistence type="predicted"/>
<feature type="domain" description="EF-hand" evidence="2">
    <location>
        <begin position="30"/>
        <end position="65"/>
    </location>
</feature>
<dbReference type="PROSITE" id="PS00018">
    <property type="entry name" value="EF_HAND_1"/>
    <property type="match status" value="2"/>
</dbReference>
<reference evidence="3" key="2">
    <citation type="journal article" date="2021" name="Microorganisms">
        <title>Bacterial Dimethylsulfoniopropionate Biosynthesis in the East China Sea.</title>
        <authorList>
            <person name="Liu J."/>
            <person name="Zhang Y."/>
            <person name="Liu J."/>
            <person name="Zhong H."/>
            <person name="Williams B.T."/>
            <person name="Zheng Y."/>
            <person name="Curson A.R.J."/>
            <person name="Sun C."/>
            <person name="Sun H."/>
            <person name="Song D."/>
            <person name="Wagner Mackenzie B."/>
            <person name="Bermejo Martinez A."/>
            <person name="Todd J.D."/>
            <person name="Zhang X.H."/>
        </authorList>
    </citation>
    <scope>NUCLEOTIDE SEQUENCE</scope>
    <source>
        <strain evidence="3">AESS21</strain>
    </source>
</reference>
<dbReference type="InterPro" id="IPR011992">
    <property type="entry name" value="EF-hand-dom_pair"/>
</dbReference>
<protein>
    <submittedName>
        <fullName evidence="3">EF-hand domain-containing protein</fullName>
    </submittedName>
</protein>
<dbReference type="PROSITE" id="PS50222">
    <property type="entry name" value="EF_HAND_2"/>
    <property type="match status" value="1"/>
</dbReference>
<comment type="caution">
    <text evidence="3">The sequence shown here is derived from an EMBL/GenBank/DDBJ whole genome shotgun (WGS) entry which is preliminary data.</text>
</comment>
<dbReference type="GO" id="GO:0005509">
    <property type="term" value="F:calcium ion binding"/>
    <property type="evidence" value="ECO:0007669"/>
    <property type="project" value="InterPro"/>
</dbReference>
<dbReference type="SUPFAM" id="SSF47473">
    <property type="entry name" value="EF-hand"/>
    <property type="match status" value="1"/>
</dbReference>
<dbReference type="Pfam" id="PF13202">
    <property type="entry name" value="EF-hand_5"/>
    <property type="match status" value="2"/>
</dbReference>
<evidence type="ECO:0000313" key="3">
    <source>
        <dbReference type="EMBL" id="MBS8262560.1"/>
    </source>
</evidence>
<sequence length="110" mass="12400">MRNRIILIASLALGLSGWTPQSSLATANLKPKKSEIAAFLKADVNKDRVLTRKEFRTFVRAMADFGQSTARKIRFFGAYGFAFNIIDKNKDGIVTPVEMRNADEDFRKSK</sequence>
<dbReference type="Gene3D" id="1.10.238.10">
    <property type="entry name" value="EF-hand"/>
    <property type="match status" value="1"/>
</dbReference>
<feature type="chain" id="PRO_5037782090" evidence="1">
    <location>
        <begin position="26"/>
        <end position="110"/>
    </location>
</feature>
<dbReference type="EMBL" id="QTKU01000005">
    <property type="protein sequence ID" value="MBS8262560.1"/>
    <property type="molecule type" value="Genomic_DNA"/>
</dbReference>
<dbReference type="InterPro" id="IPR002048">
    <property type="entry name" value="EF_hand_dom"/>
</dbReference>
<gene>
    <name evidence="3" type="ORF">DYI23_20210</name>
</gene>